<dbReference type="Proteomes" id="UP000887565">
    <property type="component" value="Unplaced"/>
</dbReference>
<protein>
    <submittedName>
        <fullName evidence="3">GED domain-containing protein</fullName>
    </submittedName>
</protein>
<feature type="compositionally biased region" description="Polar residues" evidence="1">
    <location>
        <begin position="74"/>
        <end position="98"/>
    </location>
</feature>
<proteinExistence type="predicted"/>
<feature type="region of interest" description="Disordered" evidence="1">
    <location>
        <begin position="74"/>
        <end position="205"/>
    </location>
</feature>
<evidence type="ECO:0000313" key="3">
    <source>
        <dbReference type="WBParaSite" id="nRc.2.0.1.t02318-RA"/>
    </source>
</evidence>
<accession>A0A915HK13</accession>
<reference evidence="3" key="1">
    <citation type="submission" date="2022-11" db="UniProtKB">
        <authorList>
            <consortium name="WormBaseParasite"/>
        </authorList>
    </citation>
    <scope>IDENTIFICATION</scope>
</reference>
<sequence length="205" mass="22095">MLHTLSEIYLQLGCAFLPEIGDSLMEESASEIQRRQEVMRMHQACKEALKIINEIKTNPLTAVSSSTSYTNFNSGSGSINQMSNGPILSTSRSSEFSSNGGGASGINWASSMSNGLTSSHNQRTATPPDRRPMLPSTTNTSRPIRPMSSDWTNRASEIPPVSSQMPQLPPPLMPKRVAPPPMNPSGLGTRTNTPPIPARPGTNFN</sequence>
<feature type="compositionally biased region" description="Polar residues" evidence="1">
    <location>
        <begin position="107"/>
        <end position="125"/>
    </location>
</feature>
<dbReference type="AlphaFoldDB" id="A0A915HK13"/>
<organism evidence="2 3">
    <name type="scientific">Romanomermis culicivorax</name>
    <name type="common">Nematode worm</name>
    <dbReference type="NCBI Taxonomy" id="13658"/>
    <lineage>
        <taxon>Eukaryota</taxon>
        <taxon>Metazoa</taxon>
        <taxon>Ecdysozoa</taxon>
        <taxon>Nematoda</taxon>
        <taxon>Enoplea</taxon>
        <taxon>Dorylaimia</taxon>
        <taxon>Mermithida</taxon>
        <taxon>Mermithoidea</taxon>
        <taxon>Mermithidae</taxon>
        <taxon>Romanomermis</taxon>
    </lineage>
</organism>
<dbReference type="WBParaSite" id="nRc.2.0.1.t02318-RA">
    <property type="protein sequence ID" value="nRc.2.0.1.t02318-RA"/>
    <property type="gene ID" value="nRc.2.0.1.g02318"/>
</dbReference>
<evidence type="ECO:0000256" key="1">
    <source>
        <dbReference type="SAM" id="MobiDB-lite"/>
    </source>
</evidence>
<name>A0A915HK13_ROMCU</name>
<feature type="compositionally biased region" description="Pro residues" evidence="1">
    <location>
        <begin position="167"/>
        <end position="183"/>
    </location>
</feature>
<evidence type="ECO:0000313" key="2">
    <source>
        <dbReference type="Proteomes" id="UP000887565"/>
    </source>
</evidence>
<keyword evidence="2" id="KW-1185">Reference proteome</keyword>